<evidence type="ECO:0000313" key="1">
    <source>
        <dbReference type="EMBL" id="MDQ0362964.1"/>
    </source>
</evidence>
<name>A0ABU0E7U6_9FIRM</name>
<accession>A0ABU0E7U6</accession>
<dbReference type="EMBL" id="JAUSUR010000008">
    <property type="protein sequence ID" value="MDQ0362964.1"/>
    <property type="molecule type" value="Genomic_DNA"/>
</dbReference>
<evidence type="ECO:0000313" key="2">
    <source>
        <dbReference type="Proteomes" id="UP001230220"/>
    </source>
</evidence>
<evidence type="ECO:0008006" key="3">
    <source>
        <dbReference type="Google" id="ProtNLM"/>
    </source>
</evidence>
<dbReference type="RefSeq" id="WP_307411285.1">
    <property type="nucleotide sequence ID" value="NZ_JAUSUR010000008.1"/>
</dbReference>
<keyword evidence="2" id="KW-1185">Reference proteome</keyword>
<gene>
    <name evidence="1" type="ORF">J2S15_003725</name>
</gene>
<dbReference type="Gene3D" id="1.20.120.450">
    <property type="entry name" value="dinb family like domain"/>
    <property type="match status" value="1"/>
</dbReference>
<dbReference type="InterPro" id="IPR034660">
    <property type="entry name" value="DinB/YfiT-like"/>
</dbReference>
<dbReference type="Proteomes" id="UP001230220">
    <property type="component" value="Unassembled WGS sequence"/>
</dbReference>
<organism evidence="1 2">
    <name type="scientific">Breznakia pachnodae</name>
    <dbReference type="NCBI Taxonomy" id="265178"/>
    <lineage>
        <taxon>Bacteria</taxon>
        <taxon>Bacillati</taxon>
        <taxon>Bacillota</taxon>
        <taxon>Erysipelotrichia</taxon>
        <taxon>Erysipelotrichales</taxon>
        <taxon>Erysipelotrichaceae</taxon>
        <taxon>Breznakia</taxon>
    </lineage>
</organism>
<proteinExistence type="predicted"/>
<comment type="caution">
    <text evidence="1">The sequence shown here is derived from an EMBL/GenBank/DDBJ whole genome shotgun (WGS) entry which is preliminary data.</text>
</comment>
<protein>
    <recommendedName>
        <fullName evidence="3">DinB-like domain-containing protein</fullName>
    </recommendedName>
</protein>
<reference evidence="1 2" key="1">
    <citation type="submission" date="2023-07" db="EMBL/GenBank/DDBJ databases">
        <title>Genomic Encyclopedia of Type Strains, Phase IV (KMG-IV): sequencing the most valuable type-strain genomes for metagenomic binning, comparative biology and taxonomic classification.</title>
        <authorList>
            <person name="Goeker M."/>
        </authorList>
    </citation>
    <scope>NUCLEOTIDE SEQUENCE [LARGE SCALE GENOMIC DNA]</scope>
    <source>
        <strain evidence="1 2">DSM 16784</strain>
    </source>
</reference>
<sequence>MEFKVNQDYNPSFRNLKSALKDKDIELIKKHAHEVHEMAHHFPDKPNHKNMMSPLMEKYNPSIWNQQYTKKYEPKRSIAFMIYHTTRIEDINMNTLIAKREQVFFENNIQEKLNIPYSDTGNAWNDEDMEKFNSSININELLKYRLLVANRSKQIIDTLTLDEIKRKPDDEDINRLKGTSVSEDEGAIWLLDYWKNKTIGQLLLMPLTRHQAFHLNECIQ</sequence>